<feature type="compositionally biased region" description="Polar residues" evidence="1">
    <location>
        <begin position="11"/>
        <end position="27"/>
    </location>
</feature>
<accession>A0A2K9LSH6</accession>
<evidence type="ECO:0000313" key="2">
    <source>
        <dbReference type="EMBL" id="AUM61823.1"/>
    </source>
</evidence>
<dbReference type="EMBL" id="KY487878">
    <property type="protein sequence ID" value="AUM61823.1"/>
    <property type="molecule type" value="Genomic_DNA"/>
</dbReference>
<dbReference type="InterPro" id="IPR029053">
    <property type="entry name" value="Viral_coat"/>
</dbReference>
<sequence length="275" mass="29861">MKRRSAGTYPTYAQASKRSKRSSTTNARGKKSVARARGGQVTSEMKYMDSNLAGSVIAQLGTSWANTRQDPATTVNLGSAAVANPLCLCAPIPGSALNNRIGRQIEVRKIKVHGFLNVQPNEGETLLDPNTKIRVLLVQDMQTNSSQMDGVDLLGPATANGSEQINCFQDPKNFGRFRVLKDKSFQISDLNMGVYSVTNAVPPNPNTLAFAQEGKIINFKFNVNFKQPVRVRFNAGVAGTVADIVDNSFHIIAGQVNATSNCAINYWSRVCYKDA</sequence>
<protein>
    <submittedName>
        <fullName evidence="2">Capsid</fullName>
    </submittedName>
</protein>
<feature type="region of interest" description="Disordered" evidence="1">
    <location>
        <begin position="1"/>
        <end position="42"/>
    </location>
</feature>
<evidence type="ECO:0000256" key="1">
    <source>
        <dbReference type="SAM" id="MobiDB-lite"/>
    </source>
</evidence>
<gene>
    <name evidence="2" type="primary">Cap</name>
</gene>
<reference evidence="2" key="1">
    <citation type="submission" date="2017-01" db="EMBL/GenBank/DDBJ databases">
        <title>High-throughput sequencing uncovers low homogeneity in the biogeography of single-stranded DNA viruses.</title>
        <authorList>
            <person name="Pearson V.M."/>
            <person name="Rokyta D.R."/>
        </authorList>
    </citation>
    <scope>NUCLEOTIDE SEQUENCE</scope>
</reference>
<name>A0A2K9LSH6_9VIRU</name>
<dbReference type="EMBL" id="KY487804">
    <property type="protein sequence ID" value="AUM61680.1"/>
    <property type="molecule type" value="Genomic_DNA"/>
</dbReference>
<dbReference type="Gene3D" id="2.60.120.20">
    <property type="match status" value="1"/>
</dbReference>
<proteinExistence type="predicted"/>
<organism evidence="2">
    <name type="scientific">uncultured virus</name>
    <dbReference type="NCBI Taxonomy" id="340016"/>
    <lineage>
        <taxon>Viruses</taxon>
        <taxon>environmental samples</taxon>
    </lineage>
</organism>